<protein>
    <submittedName>
        <fullName evidence="1">Uncharacterized protein</fullName>
    </submittedName>
</protein>
<dbReference type="AlphaFoldDB" id="A0A4Y2TKY8"/>
<dbReference type="Proteomes" id="UP000499080">
    <property type="component" value="Unassembled WGS sequence"/>
</dbReference>
<evidence type="ECO:0000313" key="2">
    <source>
        <dbReference type="Proteomes" id="UP000499080"/>
    </source>
</evidence>
<reference evidence="1 2" key="1">
    <citation type="journal article" date="2019" name="Sci. Rep.">
        <title>Orb-weaving spider Araneus ventricosus genome elucidates the spidroin gene catalogue.</title>
        <authorList>
            <person name="Kono N."/>
            <person name="Nakamura H."/>
            <person name="Ohtoshi R."/>
            <person name="Moran D.A.P."/>
            <person name="Shinohara A."/>
            <person name="Yoshida Y."/>
            <person name="Fujiwara M."/>
            <person name="Mori M."/>
            <person name="Tomita M."/>
            <person name="Arakawa K."/>
        </authorList>
    </citation>
    <scope>NUCLEOTIDE SEQUENCE [LARGE SCALE GENOMIC DNA]</scope>
</reference>
<accession>A0A4Y2TKY8</accession>
<sequence length="132" mass="14771">MPTMLQERITAVVTDSEGNMPLNVWPELDYRWDMCRVTKGEHIEHLKYIPEALGEHGITGSGLAWTAELGDELGAHFVDLSYKSKIPEKAIIFSIGPSGEEILECARYFHVTSRPVGQSIKGQYLDHRGVVC</sequence>
<proteinExistence type="predicted"/>
<name>A0A4Y2TKY8_ARAVE</name>
<dbReference type="EMBL" id="BGPR01029244">
    <property type="protein sequence ID" value="GBO00922.1"/>
    <property type="molecule type" value="Genomic_DNA"/>
</dbReference>
<keyword evidence="2" id="KW-1185">Reference proteome</keyword>
<gene>
    <name evidence="1" type="ORF">AVEN_56698_1</name>
</gene>
<organism evidence="1 2">
    <name type="scientific">Araneus ventricosus</name>
    <name type="common">Orbweaver spider</name>
    <name type="synonym">Epeira ventricosa</name>
    <dbReference type="NCBI Taxonomy" id="182803"/>
    <lineage>
        <taxon>Eukaryota</taxon>
        <taxon>Metazoa</taxon>
        <taxon>Ecdysozoa</taxon>
        <taxon>Arthropoda</taxon>
        <taxon>Chelicerata</taxon>
        <taxon>Arachnida</taxon>
        <taxon>Araneae</taxon>
        <taxon>Araneomorphae</taxon>
        <taxon>Entelegynae</taxon>
        <taxon>Araneoidea</taxon>
        <taxon>Araneidae</taxon>
        <taxon>Araneus</taxon>
    </lineage>
</organism>
<comment type="caution">
    <text evidence="1">The sequence shown here is derived from an EMBL/GenBank/DDBJ whole genome shotgun (WGS) entry which is preliminary data.</text>
</comment>
<evidence type="ECO:0000313" key="1">
    <source>
        <dbReference type="EMBL" id="GBO00922.1"/>
    </source>
</evidence>